<gene>
    <name evidence="1" type="ORF">F444_18136</name>
</gene>
<reference evidence="1 2" key="1">
    <citation type="submission" date="2013-11" db="EMBL/GenBank/DDBJ databases">
        <title>The Genome Sequence of Phytophthora parasitica P1976.</title>
        <authorList>
            <consortium name="The Broad Institute Genomics Platform"/>
            <person name="Russ C."/>
            <person name="Tyler B."/>
            <person name="Panabieres F."/>
            <person name="Shan W."/>
            <person name="Tripathy S."/>
            <person name="Grunwald N."/>
            <person name="Machado M."/>
            <person name="Johnson C.S."/>
            <person name="Walker B."/>
            <person name="Young S."/>
            <person name="Zeng Q."/>
            <person name="Gargeya S."/>
            <person name="Fitzgerald M."/>
            <person name="Haas B."/>
            <person name="Abouelleil A."/>
            <person name="Allen A.W."/>
            <person name="Alvarado L."/>
            <person name="Arachchi H.M."/>
            <person name="Berlin A.M."/>
            <person name="Chapman S.B."/>
            <person name="Gainer-Dewar J."/>
            <person name="Goldberg J."/>
            <person name="Griggs A."/>
            <person name="Gujja S."/>
            <person name="Hansen M."/>
            <person name="Howarth C."/>
            <person name="Imamovic A."/>
            <person name="Ireland A."/>
            <person name="Larimer J."/>
            <person name="McCowan C."/>
            <person name="Murphy C."/>
            <person name="Pearson M."/>
            <person name="Poon T.W."/>
            <person name="Priest M."/>
            <person name="Roberts A."/>
            <person name="Saif S."/>
            <person name="Shea T."/>
            <person name="Sisk P."/>
            <person name="Sykes S."/>
            <person name="Wortman J."/>
            <person name="Nusbaum C."/>
            <person name="Birren B."/>
        </authorList>
    </citation>
    <scope>NUCLEOTIDE SEQUENCE [LARGE SCALE GENOMIC DNA]</scope>
    <source>
        <strain evidence="1 2">P1976</strain>
    </source>
</reference>
<evidence type="ECO:0000313" key="1">
    <source>
        <dbReference type="EMBL" id="ETO64306.1"/>
    </source>
</evidence>
<comment type="caution">
    <text evidence="1">The sequence shown here is derived from an EMBL/GenBank/DDBJ whole genome shotgun (WGS) entry which is preliminary data.</text>
</comment>
<evidence type="ECO:0000313" key="2">
    <source>
        <dbReference type="Proteomes" id="UP000028582"/>
    </source>
</evidence>
<proteinExistence type="predicted"/>
<dbReference type="AlphaFoldDB" id="A0A080ZCE5"/>
<name>A0A080ZCE5_PHYNI</name>
<dbReference type="Proteomes" id="UP000028582">
    <property type="component" value="Unassembled WGS sequence"/>
</dbReference>
<sequence>MSFSSSTTMMSSPTSSTSQLRPLSVALMAVHAGGKHRDLVRWGLHEVESISVASTSNSENLTDSHAEVTVFMKTTLSLRGSHDPVHRSKKQLADFEALRAAMCHAVDVTHLLSRCSFCKAIKARCAANAQELNGSLDGQADWTHFILEQFMNDILALLVPLRCSSDKRVCCGKLQCWQLVSQFLCQ</sequence>
<protein>
    <submittedName>
        <fullName evidence="1">Uncharacterized protein</fullName>
    </submittedName>
</protein>
<accession>A0A080ZCE5</accession>
<organism evidence="1 2">
    <name type="scientific">Phytophthora nicotianae P1976</name>
    <dbReference type="NCBI Taxonomy" id="1317066"/>
    <lineage>
        <taxon>Eukaryota</taxon>
        <taxon>Sar</taxon>
        <taxon>Stramenopiles</taxon>
        <taxon>Oomycota</taxon>
        <taxon>Peronosporomycetes</taxon>
        <taxon>Peronosporales</taxon>
        <taxon>Peronosporaceae</taxon>
        <taxon>Phytophthora</taxon>
    </lineage>
</organism>
<dbReference type="OrthoDB" id="122583at2759"/>
<dbReference type="EMBL" id="ANJA01003281">
    <property type="protein sequence ID" value="ETO64306.1"/>
    <property type="molecule type" value="Genomic_DNA"/>
</dbReference>